<dbReference type="PANTHER" id="PTHR33376:SF7">
    <property type="entry name" value="C4-DICARBOXYLATE-BINDING PROTEIN DCTB"/>
    <property type="match status" value="1"/>
</dbReference>
<name>A0A1C7DT35_9BACL</name>
<dbReference type="OrthoDB" id="2087at2"/>
<organism evidence="5 6">
    <name type="scientific">Planococcus halocryophilus</name>
    <dbReference type="NCBI Taxonomy" id="1215089"/>
    <lineage>
        <taxon>Bacteria</taxon>
        <taxon>Bacillati</taxon>
        <taxon>Bacillota</taxon>
        <taxon>Bacilli</taxon>
        <taxon>Bacillales</taxon>
        <taxon>Caryophanaceae</taxon>
        <taxon>Planococcus</taxon>
    </lineage>
</organism>
<proteinExistence type="inferred from homology"/>
<comment type="similarity">
    <text evidence="1">Belongs to the bacterial solute-binding protein 7 family.</text>
</comment>
<keyword evidence="2" id="KW-0813">Transport</keyword>
<dbReference type="EMBL" id="CP016537">
    <property type="protein sequence ID" value="ANU14564.1"/>
    <property type="molecule type" value="Genomic_DNA"/>
</dbReference>
<dbReference type="NCBIfam" id="TIGR00787">
    <property type="entry name" value="dctP"/>
    <property type="match status" value="1"/>
</dbReference>
<dbReference type="GO" id="GO:0055085">
    <property type="term" value="P:transmembrane transport"/>
    <property type="evidence" value="ECO:0007669"/>
    <property type="project" value="InterPro"/>
</dbReference>
<dbReference type="InterPro" id="IPR038404">
    <property type="entry name" value="TRAP_DctP_sf"/>
</dbReference>
<evidence type="ECO:0000313" key="6">
    <source>
        <dbReference type="Proteomes" id="UP000092687"/>
    </source>
</evidence>
<feature type="signal peptide" evidence="4">
    <location>
        <begin position="1"/>
        <end position="20"/>
    </location>
</feature>
<evidence type="ECO:0000256" key="2">
    <source>
        <dbReference type="ARBA" id="ARBA00022448"/>
    </source>
</evidence>
<dbReference type="Gene3D" id="3.40.190.170">
    <property type="entry name" value="Bacterial extracellular solute-binding protein, family 7"/>
    <property type="match status" value="1"/>
</dbReference>
<dbReference type="AlphaFoldDB" id="A0A1C7DT35"/>
<dbReference type="InterPro" id="IPR004682">
    <property type="entry name" value="TRAP_DctP"/>
</dbReference>
<dbReference type="Pfam" id="PF03480">
    <property type="entry name" value="DctP"/>
    <property type="match status" value="1"/>
</dbReference>
<keyword evidence="3 4" id="KW-0732">Signal</keyword>
<feature type="chain" id="PRO_5039295056" evidence="4">
    <location>
        <begin position="21"/>
        <end position="345"/>
    </location>
</feature>
<dbReference type="STRING" id="1215089.BBI08_12055"/>
<sequence>MKKKFFSLVMVSALFLAACGGETTSSGSEKAAASNGEKQTLRVSIGVNNEHPEYEGIEKFKELVEAKTDDFDVELYHSGQIGDDRSAIEMLQLGSLDITVPSTSPLVNFIPEYGVFDLPFTIANEEVADELLDGEFGDKMITMLEDQSLVGLAWWENGFRNLTNDVRPVATVEDLNGLKIRTMENAIHLDAWKALGANPTPMAFTELFTAMQQGTVDGQENPYPTIDLSQFSEVQEHISNTNHVYTPFIFLFSKQIWDEFTPEQQDILRESAVEAGKYNRERNRTVAKESLEKLKESMTFTEVTPEEHERFQTTVKPVIKQHADSIGADIVDEYLTAIDEIVANQ</sequence>
<dbReference type="CDD" id="cd13679">
    <property type="entry name" value="PBP2_TRAP_YiaO_like"/>
    <property type="match status" value="1"/>
</dbReference>
<dbReference type="SUPFAM" id="SSF53850">
    <property type="entry name" value="Periplasmic binding protein-like II"/>
    <property type="match status" value="1"/>
</dbReference>
<evidence type="ECO:0000256" key="4">
    <source>
        <dbReference type="SAM" id="SignalP"/>
    </source>
</evidence>
<dbReference type="GO" id="GO:0030288">
    <property type="term" value="C:outer membrane-bounded periplasmic space"/>
    <property type="evidence" value="ECO:0007669"/>
    <property type="project" value="InterPro"/>
</dbReference>
<dbReference type="PROSITE" id="PS51257">
    <property type="entry name" value="PROKAR_LIPOPROTEIN"/>
    <property type="match status" value="1"/>
</dbReference>
<gene>
    <name evidence="5" type="ORF">BBI08_12055</name>
</gene>
<dbReference type="KEGG" id="phc:BBI08_12055"/>
<keyword evidence="6" id="KW-1185">Reference proteome</keyword>
<dbReference type="NCBIfam" id="NF037995">
    <property type="entry name" value="TRAP_S1"/>
    <property type="match status" value="1"/>
</dbReference>
<reference evidence="5" key="1">
    <citation type="submission" date="2016-10" db="EMBL/GenBank/DDBJ databases">
        <authorList>
            <person name="de Groot N.N."/>
        </authorList>
    </citation>
    <scope>NUCLEOTIDE SEQUENCE</scope>
    <source>
        <strain evidence="5">DSM 24743</strain>
    </source>
</reference>
<evidence type="ECO:0000313" key="5">
    <source>
        <dbReference type="EMBL" id="ANU14564.1"/>
    </source>
</evidence>
<dbReference type="Proteomes" id="UP000092687">
    <property type="component" value="Chromosome"/>
</dbReference>
<dbReference type="RefSeq" id="WP_008497569.1">
    <property type="nucleotide sequence ID" value="NZ_CP016537.2"/>
</dbReference>
<dbReference type="PANTHER" id="PTHR33376">
    <property type="match status" value="1"/>
</dbReference>
<dbReference type="PIRSF" id="PIRSF006470">
    <property type="entry name" value="DctB"/>
    <property type="match status" value="1"/>
</dbReference>
<dbReference type="InterPro" id="IPR018389">
    <property type="entry name" value="DctP_fam"/>
</dbReference>
<evidence type="ECO:0000256" key="3">
    <source>
        <dbReference type="ARBA" id="ARBA00022729"/>
    </source>
</evidence>
<protein>
    <submittedName>
        <fullName evidence="5">ABC transporter substrate-binding protein</fullName>
    </submittedName>
</protein>
<accession>A0A1C7DT35</accession>
<evidence type="ECO:0000256" key="1">
    <source>
        <dbReference type="ARBA" id="ARBA00009023"/>
    </source>
</evidence>